<feature type="compositionally biased region" description="Basic and acidic residues" evidence="1">
    <location>
        <begin position="92"/>
        <end position="101"/>
    </location>
</feature>
<sequence>MQAPVAARRGLPGARCLSSCAVAGGPCPGWLAGGRRRPWVFPDWGEPKAAESTLPPPFLLVSALLSAAAILRSSSWLDSSVGFSKVKEVATHQAARTEPERPGGGALRTPPADPGCLTRRRPPTVPHGPLGARRGLGGLGGGGGGVPPCRAAAGRPGRPAGGRAPGDGRHGSNGAGRAHLRRIPRRKNHSALKTVYCLLNQ</sequence>
<comment type="caution">
    <text evidence="2">The sequence shown here is derived from an EMBL/GenBank/DDBJ whole genome shotgun (WGS) entry which is preliminary data.</text>
</comment>
<proteinExistence type="predicted"/>
<accession>A0ABN9U4N4</accession>
<feature type="compositionally biased region" description="Gly residues" evidence="1">
    <location>
        <begin position="134"/>
        <end position="146"/>
    </location>
</feature>
<organism evidence="2 3">
    <name type="scientific">Prorocentrum cordatum</name>
    <dbReference type="NCBI Taxonomy" id="2364126"/>
    <lineage>
        <taxon>Eukaryota</taxon>
        <taxon>Sar</taxon>
        <taxon>Alveolata</taxon>
        <taxon>Dinophyceae</taxon>
        <taxon>Prorocentrales</taxon>
        <taxon>Prorocentraceae</taxon>
        <taxon>Prorocentrum</taxon>
    </lineage>
</organism>
<protein>
    <submittedName>
        <fullName evidence="2">Uncharacterized protein</fullName>
    </submittedName>
</protein>
<dbReference type="Proteomes" id="UP001189429">
    <property type="component" value="Unassembled WGS sequence"/>
</dbReference>
<keyword evidence="3" id="KW-1185">Reference proteome</keyword>
<feature type="compositionally biased region" description="Low complexity" evidence="1">
    <location>
        <begin position="147"/>
        <end position="158"/>
    </location>
</feature>
<gene>
    <name evidence="2" type="ORF">PCOR1329_LOCUS45179</name>
</gene>
<reference evidence="2" key="1">
    <citation type="submission" date="2023-10" db="EMBL/GenBank/DDBJ databases">
        <authorList>
            <person name="Chen Y."/>
            <person name="Shah S."/>
            <person name="Dougan E. K."/>
            <person name="Thang M."/>
            <person name="Chan C."/>
        </authorList>
    </citation>
    <scope>NUCLEOTIDE SEQUENCE [LARGE SCALE GENOMIC DNA]</scope>
</reference>
<evidence type="ECO:0000256" key="1">
    <source>
        <dbReference type="SAM" id="MobiDB-lite"/>
    </source>
</evidence>
<name>A0ABN9U4N4_9DINO</name>
<evidence type="ECO:0000313" key="3">
    <source>
        <dbReference type="Proteomes" id="UP001189429"/>
    </source>
</evidence>
<feature type="region of interest" description="Disordered" evidence="1">
    <location>
        <begin position="92"/>
        <end position="186"/>
    </location>
</feature>
<evidence type="ECO:0000313" key="2">
    <source>
        <dbReference type="EMBL" id="CAK0853832.1"/>
    </source>
</evidence>
<dbReference type="EMBL" id="CAUYUJ010015429">
    <property type="protein sequence ID" value="CAK0853832.1"/>
    <property type="molecule type" value="Genomic_DNA"/>
</dbReference>